<keyword evidence="1" id="KW-0472">Membrane</keyword>
<dbReference type="Proteomes" id="UP001432312">
    <property type="component" value="Plasmid unnamed1"/>
</dbReference>
<evidence type="ECO:0000256" key="1">
    <source>
        <dbReference type="SAM" id="Phobius"/>
    </source>
</evidence>
<dbReference type="EMBL" id="CP108037">
    <property type="protein sequence ID" value="WUN84554.1"/>
    <property type="molecule type" value="Genomic_DNA"/>
</dbReference>
<proteinExistence type="predicted"/>
<evidence type="ECO:0000313" key="2">
    <source>
        <dbReference type="EMBL" id="WUN84554.1"/>
    </source>
</evidence>
<reference evidence="2" key="1">
    <citation type="submission" date="2022-10" db="EMBL/GenBank/DDBJ databases">
        <title>The complete genomes of actinobacterial strains from the NBC collection.</title>
        <authorList>
            <person name="Joergensen T.S."/>
            <person name="Alvarez Arevalo M."/>
            <person name="Sterndorff E.B."/>
            <person name="Faurdal D."/>
            <person name="Vuksanovic O."/>
            <person name="Mourched A.-S."/>
            <person name="Charusanti P."/>
            <person name="Shaw S."/>
            <person name="Blin K."/>
            <person name="Weber T."/>
        </authorList>
    </citation>
    <scope>NUCLEOTIDE SEQUENCE</scope>
    <source>
        <strain evidence="2">NBC_00303</strain>
        <plasmid evidence="2">unnamed1</plasmid>
    </source>
</reference>
<organism evidence="2 3">
    <name type="scientific">Streptomyces erythrochromogenes</name>
    <dbReference type="NCBI Taxonomy" id="285574"/>
    <lineage>
        <taxon>Bacteria</taxon>
        <taxon>Bacillati</taxon>
        <taxon>Actinomycetota</taxon>
        <taxon>Actinomycetes</taxon>
        <taxon>Kitasatosporales</taxon>
        <taxon>Streptomycetaceae</taxon>
        <taxon>Streptomyces</taxon>
    </lineage>
</organism>
<keyword evidence="1" id="KW-1133">Transmembrane helix</keyword>
<geneLocation type="plasmid" evidence="2 3">
    <name>unnamed1</name>
</geneLocation>
<keyword evidence="2" id="KW-0614">Plasmid</keyword>
<dbReference type="RefSeq" id="WP_328741278.1">
    <property type="nucleotide sequence ID" value="NZ_CP108037.1"/>
</dbReference>
<name>A0ABZ1QPC5_9ACTN</name>
<accession>A0ABZ1QPC5</accession>
<keyword evidence="1" id="KW-0812">Transmembrane</keyword>
<protein>
    <recommendedName>
        <fullName evidence="4">Transmembrane protein</fullName>
    </recommendedName>
</protein>
<evidence type="ECO:0008006" key="4">
    <source>
        <dbReference type="Google" id="ProtNLM"/>
    </source>
</evidence>
<gene>
    <name evidence="2" type="ORF">OHA91_39710</name>
</gene>
<evidence type="ECO:0000313" key="3">
    <source>
        <dbReference type="Proteomes" id="UP001432312"/>
    </source>
</evidence>
<dbReference type="GeneID" id="95502315"/>
<sequence length="64" mass="7038">MPFDPTILVSLISLFPIALLVGLVCATVVCVVALLRGHRTDTVAVVRALAELVGTFTRYRRKRQ</sequence>
<keyword evidence="3" id="KW-1185">Reference proteome</keyword>
<feature type="transmembrane region" description="Helical" evidence="1">
    <location>
        <begin position="6"/>
        <end position="35"/>
    </location>
</feature>